<evidence type="ECO:0000259" key="1">
    <source>
        <dbReference type="Pfam" id="PF13296"/>
    </source>
</evidence>
<dbReference type="InterPro" id="IPR037026">
    <property type="entry name" value="Vgr_OB-fold_dom_sf"/>
</dbReference>
<evidence type="ECO:0000313" key="3">
    <source>
        <dbReference type="Proteomes" id="UP001336250"/>
    </source>
</evidence>
<protein>
    <submittedName>
        <fullName evidence="2">Contractile injection system protein, VgrG/Pvc8 family</fullName>
    </submittedName>
</protein>
<dbReference type="Gene3D" id="2.30.110.50">
    <property type="match status" value="1"/>
</dbReference>
<comment type="caution">
    <text evidence="2">The sequence shown here is derived from an EMBL/GenBank/DDBJ whole genome shotgun (WGS) entry which is preliminary data.</text>
</comment>
<accession>A0AAW9Q9S1</accession>
<keyword evidence="3" id="KW-1185">Reference proteome</keyword>
<gene>
    <name evidence="2" type="ORF">V4F39_09855</name>
</gene>
<sequence>MQESTVYRAPPRWSAAELLAAVRERLATGAADAATVGLALGGPGAGAAGHVTHWHYRQRLHEPWQLTLTLQCPAPLPADLLGQAAVFWQRCGAGFAGLHGRIALLGRGRASADGVAHRLQLEPGVAALARTRRCRVFQRRTCTEIATAVLAEHGLAAELRALPPLARWRQRTQSREPGRADFESDLRFVQRILADEGLGLWCEPDATQGERLVIGSAGLGARAAHAAPLAFAPPTGLPAPGTDHLLDAELRLASAPERSRTVAYDPRQGRSFSAEAEDPHAPPPPGGAPRTWEAYLPGAEALVFDGEALGVPAWLARQARLGDQRHRQRRQLLVATRPAALWRCGQTVTLQAGGVAAALQGRWLLTAVDAGSDVGPALAGDAPADPGRAGLRFEASPEAAWSSLGWVPEPLPAPRLDFEQACIGAGGEPYARLDPHGRYQVALAADLQPVPGASSRPVRHLRSHAGADHGWHLPLHEAAEVLLSFHGGHPDTPMSARALHDHRRPDPVGAAHASRHLLRTAARNQLRLEDRRGREHVQLATPQARSALQLGHLADGRGRLRGRGWELRTEAVATLRAAQGLLVTSHAAEVRGRLADDGAPPAAPAHLLHHPGHADLQGALAAAQQRSDAAAQAGLGTLAALAPALQLGRDAARSRAPLLQYASAAQGAQLTPGPQLTAAHTLLASAQGCLELASADQVRLYAREGLAWHTEGHAPQGAGEGGARVDVISHGSDEVQVREGSARFVAQGDVVLEFRGARGLLTSEGARIELTQDGVLTITADRELIVEAGGIDLGGAQDWGAGSGSVGDGPLAWWGRMDVEDVCLECLAAATAAGSRLIRVS</sequence>
<dbReference type="Gene3D" id="2.40.50.230">
    <property type="entry name" value="Gp5 N-terminal domain"/>
    <property type="match status" value="1"/>
</dbReference>
<name>A0AAW9Q9S1_9BURK</name>
<dbReference type="AlphaFoldDB" id="A0AAW9Q9S1"/>
<dbReference type="Proteomes" id="UP001336250">
    <property type="component" value="Unassembled WGS sequence"/>
</dbReference>
<dbReference type="InterPro" id="IPR028244">
    <property type="entry name" value="T6SS_Rhs_Vgr_dom"/>
</dbReference>
<dbReference type="EMBL" id="JAZIBG010000023">
    <property type="protein sequence ID" value="MEF7614211.1"/>
    <property type="molecule type" value="Genomic_DNA"/>
</dbReference>
<evidence type="ECO:0000313" key="2">
    <source>
        <dbReference type="EMBL" id="MEF7614211.1"/>
    </source>
</evidence>
<dbReference type="Gene3D" id="3.55.50.10">
    <property type="entry name" value="Baseplate protein-like domains"/>
    <property type="match status" value="1"/>
</dbReference>
<feature type="domain" description="Putative type VI secretion system Rhs element associated Vgr" evidence="1">
    <location>
        <begin position="519"/>
        <end position="589"/>
    </location>
</feature>
<organism evidence="2 3">
    <name type="scientific">Aquincola agrisoli</name>
    <dbReference type="NCBI Taxonomy" id="3119538"/>
    <lineage>
        <taxon>Bacteria</taxon>
        <taxon>Pseudomonadati</taxon>
        <taxon>Pseudomonadota</taxon>
        <taxon>Betaproteobacteria</taxon>
        <taxon>Burkholderiales</taxon>
        <taxon>Sphaerotilaceae</taxon>
        <taxon>Aquincola</taxon>
    </lineage>
</organism>
<dbReference type="Pfam" id="PF05954">
    <property type="entry name" value="Phage_GPD"/>
    <property type="match status" value="1"/>
</dbReference>
<dbReference type="SUPFAM" id="SSF69255">
    <property type="entry name" value="gp5 N-terminal domain-like"/>
    <property type="match status" value="1"/>
</dbReference>
<dbReference type="Pfam" id="PF13296">
    <property type="entry name" value="T6SS_Vgr"/>
    <property type="match status" value="1"/>
</dbReference>
<reference evidence="2 3" key="1">
    <citation type="submission" date="2024-02" db="EMBL/GenBank/DDBJ databases">
        <title>Genome sequence of Aquincola sp. MAHUQ-54.</title>
        <authorList>
            <person name="Huq M.A."/>
        </authorList>
    </citation>
    <scope>NUCLEOTIDE SEQUENCE [LARGE SCALE GENOMIC DNA]</scope>
    <source>
        <strain evidence="2 3">MAHUQ-54</strain>
    </source>
</reference>
<dbReference type="Gene3D" id="4.10.220.110">
    <property type="match status" value="1"/>
</dbReference>
<dbReference type="SUPFAM" id="SSF69279">
    <property type="entry name" value="Phage tail proteins"/>
    <property type="match status" value="1"/>
</dbReference>
<dbReference type="RefSeq" id="WP_332289173.1">
    <property type="nucleotide sequence ID" value="NZ_JAZIBG010000023.1"/>
</dbReference>
<proteinExistence type="predicted"/>